<dbReference type="AlphaFoldDB" id="A0A7W9KGU6"/>
<evidence type="ECO:0000256" key="1">
    <source>
        <dbReference type="SAM" id="Phobius"/>
    </source>
</evidence>
<accession>A0A7W9KGU6</accession>
<reference evidence="2 3" key="1">
    <citation type="submission" date="2020-08" db="EMBL/GenBank/DDBJ databases">
        <title>Sequencing the genomes of 1000 actinobacteria strains.</title>
        <authorList>
            <person name="Klenk H.-P."/>
        </authorList>
    </citation>
    <scope>NUCLEOTIDE SEQUENCE [LARGE SCALE GENOMIC DNA]</scope>
    <source>
        <strain evidence="2 3">DSM 43851</strain>
    </source>
</reference>
<organism evidence="2 3">
    <name type="scientific">Kutzneria kofuensis</name>
    <dbReference type="NCBI Taxonomy" id="103725"/>
    <lineage>
        <taxon>Bacteria</taxon>
        <taxon>Bacillati</taxon>
        <taxon>Actinomycetota</taxon>
        <taxon>Actinomycetes</taxon>
        <taxon>Pseudonocardiales</taxon>
        <taxon>Pseudonocardiaceae</taxon>
        <taxon>Kutzneria</taxon>
    </lineage>
</organism>
<keyword evidence="3" id="KW-1185">Reference proteome</keyword>
<feature type="transmembrane region" description="Helical" evidence="1">
    <location>
        <begin position="75"/>
        <end position="96"/>
    </location>
</feature>
<dbReference type="EMBL" id="JACHIR010000001">
    <property type="protein sequence ID" value="MBB5892349.1"/>
    <property type="molecule type" value="Genomic_DNA"/>
</dbReference>
<name>A0A7W9KGU6_9PSEU</name>
<protein>
    <submittedName>
        <fullName evidence="2">Putative membrane protein YqjE</fullName>
    </submittedName>
</protein>
<proteinExistence type="predicted"/>
<evidence type="ECO:0000313" key="3">
    <source>
        <dbReference type="Proteomes" id="UP000585638"/>
    </source>
</evidence>
<sequence>MTGPGQNPNGPGAGLPPVPSIPLTDETARDVAGEQSVGGLVKDVMTQVSTLLRAEIELAKIEVGAEVKKALRGSVFFILALTIVCFSLFFLFFAIAELLADLGLYRSASFGIVWVAMLVTAGLFGFLGYRKVRRLRAPERTIETIKDTAAALRHPGEHS</sequence>
<comment type="caution">
    <text evidence="2">The sequence shown here is derived from an EMBL/GenBank/DDBJ whole genome shotgun (WGS) entry which is preliminary data.</text>
</comment>
<dbReference type="Proteomes" id="UP000585638">
    <property type="component" value="Unassembled WGS sequence"/>
</dbReference>
<dbReference type="Pfam" id="PF07332">
    <property type="entry name" value="Phage_holin_3_6"/>
    <property type="match status" value="1"/>
</dbReference>
<keyword evidence="1" id="KW-0472">Membrane</keyword>
<keyword evidence="1" id="KW-0812">Transmembrane</keyword>
<feature type="transmembrane region" description="Helical" evidence="1">
    <location>
        <begin position="108"/>
        <end position="129"/>
    </location>
</feature>
<evidence type="ECO:0000313" key="2">
    <source>
        <dbReference type="EMBL" id="MBB5892349.1"/>
    </source>
</evidence>
<keyword evidence="1" id="KW-1133">Transmembrane helix</keyword>
<gene>
    <name evidence="2" type="ORF">BJ998_003545</name>
</gene>
<dbReference type="InterPro" id="IPR009937">
    <property type="entry name" value="Phage_holin_3_6"/>
</dbReference>